<dbReference type="InterPro" id="IPR012674">
    <property type="entry name" value="Calycin"/>
</dbReference>
<keyword evidence="5 12" id="KW-0446">Lipid-binding</keyword>
<dbReference type="Pfam" id="PF08212">
    <property type="entry name" value="Lipocalin_2"/>
    <property type="match status" value="1"/>
</dbReference>
<dbReference type="PATRIC" id="fig|1454003.3.peg.3728"/>
<evidence type="ECO:0000256" key="13">
    <source>
        <dbReference type="PIRSR" id="PIRSR036893-52"/>
    </source>
</evidence>
<evidence type="ECO:0000256" key="11">
    <source>
        <dbReference type="ARBA" id="ARBA00071217"/>
    </source>
</evidence>
<feature type="lipid moiety-binding region" description="S-diacylglycerol cysteine" evidence="13">
    <location>
        <position position="28"/>
    </location>
</feature>
<comment type="function">
    <text evidence="10 12">Involved in the storage or transport of lipids necessary for membrane maintenance under stressful conditions. Displays a binding preference for lysophospholipids.</text>
</comment>
<evidence type="ECO:0000259" key="14">
    <source>
        <dbReference type="Pfam" id="PF08212"/>
    </source>
</evidence>
<feature type="lipid moiety-binding region" description="N-palmitoyl cysteine" evidence="13">
    <location>
        <position position="28"/>
    </location>
</feature>
<name>A0A011NQC4_9PROT</name>
<dbReference type="EMBL" id="JEMX01000097">
    <property type="protein sequence ID" value="EXI77481.1"/>
    <property type="molecule type" value="Genomic_DNA"/>
</dbReference>
<protein>
    <recommendedName>
        <fullName evidence="11 12">Outer membrane lipoprotein Blc</fullName>
    </recommendedName>
</protein>
<dbReference type="InterPro" id="IPR047202">
    <property type="entry name" value="Lipocalin_Blc-like_dom"/>
</dbReference>
<dbReference type="PANTHER" id="PTHR10612">
    <property type="entry name" value="APOLIPOPROTEIN D"/>
    <property type="match status" value="1"/>
</dbReference>
<comment type="caution">
    <text evidence="15">The sequence shown here is derived from an EMBL/GenBank/DDBJ whole genome shotgun (WGS) entry which is preliminary data.</text>
</comment>
<dbReference type="InterPro" id="IPR022271">
    <property type="entry name" value="Lipocalin_ApoD"/>
</dbReference>
<comment type="similarity">
    <text evidence="2 12">Belongs to the calycin superfamily. Lipocalin family.</text>
</comment>
<accession>A0A011NQC4</accession>
<evidence type="ECO:0000256" key="9">
    <source>
        <dbReference type="ARBA" id="ARBA00023288"/>
    </source>
</evidence>
<dbReference type="PROSITE" id="PS51257">
    <property type="entry name" value="PROKAR_LIPOPROTEIN"/>
    <property type="match status" value="1"/>
</dbReference>
<reference evidence="15 16" key="1">
    <citation type="submission" date="2014-02" db="EMBL/GenBank/DDBJ databases">
        <title>Expanding our view of genomic diversity in Candidatus Accumulibacter clades.</title>
        <authorList>
            <person name="Skennerton C.T."/>
            <person name="Barr J.J."/>
            <person name="Slater F.R."/>
            <person name="Bond P.L."/>
            <person name="Tyson G.W."/>
        </authorList>
    </citation>
    <scope>NUCLEOTIDE SEQUENCE [LARGE SCALE GENOMIC DNA]</scope>
    <source>
        <strain evidence="16">BA-92</strain>
    </source>
</reference>
<keyword evidence="4" id="KW-0732">Signal</keyword>
<dbReference type="InterPro" id="IPR002446">
    <property type="entry name" value="Lipocalin_bac"/>
</dbReference>
<keyword evidence="6 12" id="KW-0472">Membrane</keyword>
<evidence type="ECO:0000256" key="8">
    <source>
        <dbReference type="ARBA" id="ARBA00023237"/>
    </source>
</evidence>
<dbReference type="InterPro" id="IPR000566">
    <property type="entry name" value="Lipocln_cytosolic_FA-bd_dom"/>
</dbReference>
<dbReference type="FunFam" id="2.40.128.20:FF:000002">
    <property type="entry name" value="Outer membrane lipoprotein Blc"/>
    <property type="match status" value="1"/>
</dbReference>
<dbReference type="Proteomes" id="UP000021816">
    <property type="component" value="Unassembled WGS sequence"/>
</dbReference>
<dbReference type="STRING" id="1454003.AW10_03670"/>
<evidence type="ECO:0000313" key="15">
    <source>
        <dbReference type="EMBL" id="EXI77481.1"/>
    </source>
</evidence>
<evidence type="ECO:0000256" key="6">
    <source>
        <dbReference type="ARBA" id="ARBA00023136"/>
    </source>
</evidence>
<dbReference type="Gene3D" id="2.40.128.20">
    <property type="match status" value="1"/>
</dbReference>
<evidence type="ECO:0000313" key="16">
    <source>
        <dbReference type="Proteomes" id="UP000021816"/>
    </source>
</evidence>
<keyword evidence="7 13" id="KW-0564">Palmitate</keyword>
<dbReference type="GO" id="GO:0006950">
    <property type="term" value="P:response to stress"/>
    <property type="evidence" value="ECO:0007669"/>
    <property type="project" value="UniProtKB-ARBA"/>
</dbReference>
<evidence type="ECO:0000256" key="4">
    <source>
        <dbReference type="ARBA" id="ARBA00022729"/>
    </source>
</evidence>
<evidence type="ECO:0000256" key="12">
    <source>
        <dbReference type="PIRNR" id="PIRNR036893"/>
    </source>
</evidence>
<evidence type="ECO:0000256" key="3">
    <source>
        <dbReference type="ARBA" id="ARBA00011738"/>
    </source>
</evidence>
<keyword evidence="9 12" id="KW-0449">Lipoprotein</keyword>
<dbReference type="AlphaFoldDB" id="A0A011NQC4"/>
<comment type="subunit">
    <text evidence="3 12">Homodimer.</text>
</comment>
<dbReference type="PRINTS" id="PR01171">
    <property type="entry name" value="BCTLIPOCALIN"/>
</dbReference>
<feature type="domain" description="Lipocalin/cytosolic fatty-acid binding" evidence="14">
    <location>
        <begin position="42"/>
        <end position="183"/>
    </location>
</feature>
<organism evidence="15 16">
    <name type="scientific">Candidatus Accumulibacter appositus</name>
    <dbReference type="NCBI Taxonomy" id="1454003"/>
    <lineage>
        <taxon>Bacteria</taxon>
        <taxon>Pseudomonadati</taxon>
        <taxon>Pseudomonadota</taxon>
        <taxon>Betaproteobacteria</taxon>
        <taxon>Candidatus Accumulibacter</taxon>
    </lineage>
</organism>
<proteinExistence type="inferred from homology"/>
<dbReference type="SUPFAM" id="SSF50814">
    <property type="entry name" value="Lipocalins"/>
    <property type="match status" value="1"/>
</dbReference>
<dbReference type="CDD" id="cd19438">
    <property type="entry name" value="lipocalin_Blc-like"/>
    <property type="match status" value="1"/>
</dbReference>
<evidence type="ECO:0000256" key="1">
    <source>
        <dbReference type="ARBA" id="ARBA00004459"/>
    </source>
</evidence>
<evidence type="ECO:0000256" key="5">
    <source>
        <dbReference type="ARBA" id="ARBA00023121"/>
    </source>
</evidence>
<dbReference type="GO" id="GO:0008289">
    <property type="term" value="F:lipid binding"/>
    <property type="evidence" value="ECO:0007669"/>
    <property type="project" value="UniProtKB-UniRule"/>
</dbReference>
<evidence type="ECO:0000256" key="2">
    <source>
        <dbReference type="ARBA" id="ARBA00006889"/>
    </source>
</evidence>
<gene>
    <name evidence="15" type="primary">blc</name>
    <name evidence="15" type="ORF">AW10_03670</name>
</gene>
<sequence length="188" mass="21183">MRHLALPAGARHGWAGLLLLFLFGLAACSTAPPAGMTPVTPFDLTRYEGKWYELARLDHSFERGLSDVSATYRAQPDGSVEVINRGYDGERKDWRQAVGRALFTGDANRASLKVSFFGPFYGGYHVVALDQQNYRWAMVVGPNRDYLWILARDKQIPAELRDRLLSQARALGLEVEQLIWVEQTRQDG</sequence>
<dbReference type="InterPro" id="IPR022272">
    <property type="entry name" value="Lipocalin_CS"/>
</dbReference>
<dbReference type="PIRSF" id="PIRSF036893">
    <property type="entry name" value="Lipocalin_ApoD"/>
    <property type="match status" value="1"/>
</dbReference>
<dbReference type="PROSITE" id="PS00213">
    <property type="entry name" value="LIPOCALIN"/>
    <property type="match status" value="1"/>
</dbReference>
<evidence type="ECO:0000256" key="7">
    <source>
        <dbReference type="ARBA" id="ARBA00023139"/>
    </source>
</evidence>
<dbReference type="GO" id="GO:0009279">
    <property type="term" value="C:cell outer membrane"/>
    <property type="evidence" value="ECO:0007669"/>
    <property type="project" value="UniProtKB-SubCell"/>
</dbReference>
<keyword evidence="8 12" id="KW-0998">Cell outer membrane</keyword>
<evidence type="ECO:0000256" key="10">
    <source>
        <dbReference type="ARBA" id="ARBA00057024"/>
    </source>
</evidence>
<comment type="subcellular location">
    <subcellularLocation>
        <location evidence="1">Cell outer membrane</location>
        <topology evidence="1">Lipid-anchor</topology>
    </subcellularLocation>
</comment>
<dbReference type="PANTHER" id="PTHR10612:SF34">
    <property type="entry name" value="APOLIPOPROTEIN D"/>
    <property type="match status" value="1"/>
</dbReference>